<dbReference type="EMBL" id="BAMD01000099">
    <property type="protein sequence ID" value="GAF05600.1"/>
    <property type="molecule type" value="Genomic_DNA"/>
</dbReference>
<gene>
    <name evidence="1" type="ORF">JCM21142_104341</name>
</gene>
<name>W7Y416_9BACT</name>
<dbReference type="OrthoDB" id="1151181at2"/>
<evidence type="ECO:0000313" key="1">
    <source>
        <dbReference type="EMBL" id="GAF05600.1"/>
    </source>
</evidence>
<evidence type="ECO:0000313" key="2">
    <source>
        <dbReference type="Proteomes" id="UP000019402"/>
    </source>
</evidence>
<proteinExistence type="predicted"/>
<comment type="caution">
    <text evidence="1">The sequence shown here is derived from an EMBL/GenBank/DDBJ whole genome shotgun (WGS) entry which is preliminary data.</text>
</comment>
<reference evidence="1 2" key="1">
    <citation type="journal article" date="2014" name="Genome Announc.">
        <title>Draft Genome Sequence of Cytophaga fermentans JCM 21142T, a Facultative Anaerobe Isolated from Marine Mud.</title>
        <authorList>
            <person name="Starns D."/>
            <person name="Oshima K."/>
            <person name="Suda W."/>
            <person name="Iino T."/>
            <person name="Yuki M."/>
            <person name="Inoue J."/>
            <person name="Kitamura K."/>
            <person name="Iida T."/>
            <person name="Darby A."/>
            <person name="Hattori M."/>
            <person name="Ohkuma M."/>
        </authorList>
    </citation>
    <scope>NUCLEOTIDE SEQUENCE [LARGE SCALE GENOMIC DNA]</scope>
    <source>
        <strain evidence="1 2">JCM 21142</strain>
    </source>
</reference>
<accession>W7Y416</accession>
<dbReference type="STRING" id="869213.GCA_000517085_01865"/>
<protein>
    <submittedName>
        <fullName evidence="1">Uncharacterized protein</fullName>
    </submittedName>
</protein>
<organism evidence="1 2">
    <name type="scientific">Saccharicrinis fermentans DSM 9555 = JCM 21142</name>
    <dbReference type="NCBI Taxonomy" id="869213"/>
    <lineage>
        <taxon>Bacteria</taxon>
        <taxon>Pseudomonadati</taxon>
        <taxon>Bacteroidota</taxon>
        <taxon>Bacteroidia</taxon>
        <taxon>Marinilabiliales</taxon>
        <taxon>Marinilabiliaceae</taxon>
        <taxon>Saccharicrinis</taxon>
    </lineage>
</organism>
<sequence>MSLESVIQAATEKVAEKVIPVMVTEGTVTKVDRDANTCNVEREDLPDLFEVRLNAITSPGQNVVSIYPNLGSRVLVVLVENNKTDAYVITATDIDEIIINGGVNGGIAISQKVIDEIQEIKNDLNMLKTAFQNWAPANGDGGALLKTAATAWFGNQLEDPDPEAIINEKVKH</sequence>
<keyword evidence="2" id="KW-1185">Reference proteome</keyword>
<dbReference type="AlphaFoldDB" id="W7Y416"/>
<dbReference type="Proteomes" id="UP000019402">
    <property type="component" value="Unassembled WGS sequence"/>
</dbReference>
<dbReference type="RefSeq" id="WP_052343114.1">
    <property type="nucleotide sequence ID" value="NZ_BAMD01000099.1"/>
</dbReference>